<protein>
    <submittedName>
        <fullName evidence="2">Uncharacterized protein</fullName>
    </submittedName>
</protein>
<dbReference type="Gene3D" id="1.25.40.10">
    <property type="entry name" value="Tetratricopeptide repeat domain"/>
    <property type="match status" value="1"/>
</dbReference>
<organism evidence="2 3">
    <name type="scientific">Desulfovibrio piger</name>
    <dbReference type="NCBI Taxonomy" id="901"/>
    <lineage>
        <taxon>Bacteria</taxon>
        <taxon>Pseudomonadati</taxon>
        <taxon>Thermodesulfobacteriota</taxon>
        <taxon>Desulfovibrionia</taxon>
        <taxon>Desulfovibrionales</taxon>
        <taxon>Desulfovibrionaceae</taxon>
        <taxon>Desulfovibrio</taxon>
    </lineage>
</organism>
<name>A0A1K1LFX3_9BACT</name>
<dbReference type="Proteomes" id="UP000186323">
    <property type="component" value="Chromosome I"/>
</dbReference>
<dbReference type="SUPFAM" id="SSF48452">
    <property type="entry name" value="TPR-like"/>
    <property type="match status" value="1"/>
</dbReference>
<keyword evidence="1" id="KW-1133">Transmembrane helix</keyword>
<reference evidence="3" key="1">
    <citation type="submission" date="2016-10" db="EMBL/GenBank/DDBJ databases">
        <authorList>
            <person name="Wegmann U."/>
        </authorList>
    </citation>
    <scope>NUCLEOTIDE SEQUENCE [LARGE SCALE GENOMIC DNA]</scope>
</reference>
<dbReference type="KEGG" id="dpg:DESPIGER_1760"/>
<dbReference type="AlphaFoldDB" id="A0A1K1LFX3"/>
<accession>A0A1K1LFX3</accession>
<dbReference type="EMBL" id="LT630450">
    <property type="protein sequence ID" value="SFV73592.1"/>
    <property type="molecule type" value="Genomic_DNA"/>
</dbReference>
<dbReference type="Pfam" id="PF12895">
    <property type="entry name" value="ANAPC3"/>
    <property type="match status" value="1"/>
</dbReference>
<evidence type="ECO:0000313" key="3">
    <source>
        <dbReference type="Proteomes" id="UP000186323"/>
    </source>
</evidence>
<feature type="transmembrane region" description="Helical" evidence="1">
    <location>
        <begin position="12"/>
        <end position="29"/>
    </location>
</feature>
<evidence type="ECO:0000256" key="1">
    <source>
        <dbReference type="SAM" id="Phobius"/>
    </source>
</evidence>
<sequence length="184" mass="20400">MTDSRLSFTARAIILLLGLSLLVMLGVTVKERISNPHLVTERPAAPQGMGQEQSLLASLMQKVAAEPTNKDALMHLAEHLMATQEWDAAATFAQRAVALDVNDPQPLYMLGVILHNQGKPQEAATTLEKVVVLRDDATVRYSLGVLYSYFLQQKDKGRAHWEAGLKDPKISPEMRQAIEEELKK</sequence>
<dbReference type="RefSeq" id="WP_072335543.1">
    <property type="nucleotide sequence ID" value="NZ_LT630450.1"/>
</dbReference>
<keyword evidence="1" id="KW-0812">Transmembrane</keyword>
<proteinExistence type="predicted"/>
<dbReference type="InterPro" id="IPR011990">
    <property type="entry name" value="TPR-like_helical_dom_sf"/>
</dbReference>
<keyword evidence="1" id="KW-0472">Membrane</keyword>
<dbReference type="OrthoDB" id="5459082at2"/>
<keyword evidence="3" id="KW-1185">Reference proteome</keyword>
<evidence type="ECO:0000313" key="2">
    <source>
        <dbReference type="EMBL" id="SFV73592.1"/>
    </source>
</evidence>
<gene>
    <name evidence="2" type="ORF">DESPIGER_1760</name>
</gene>